<evidence type="ECO:0000313" key="3">
    <source>
        <dbReference type="Proteomes" id="UP000799778"/>
    </source>
</evidence>
<feature type="domain" description="Heterokaryon incompatibility" evidence="1">
    <location>
        <begin position="132"/>
        <end position="281"/>
    </location>
</feature>
<gene>
    <name evidence="2" type="ORF">BU24DRAFT_422083</name>
</gene>
<dbReference type="OrthoDB" id="5386682at2759"/>
<dbReference type="InterPro" id="IPR052895">
    <property type="entry name" value="HetReg/Transcr_Mod"/>
</dbReference>
<dbReference type="RefSeq" id="XP_033384105.1">
    <property type="nucleotide sequence ID" value="XM_033527891.1"/>
</dbReference>
<organism evidence="2 3">
    <name type="scientific">Aaosphaeria arxii CBS 175.79</name>
    <dbReference type="NCBI Taxonomy" id="1450172"/>
    <lineage>
        <taxon>Eukaryota</taxon>
        <taxon>Fungi</taxon>
        <taxon>Dikarya</taxon>
        <taxon>Ascomycota</taxon>
        <taxon>Pezizomycotina</taxon>
        <taxon>Dothideomycetes</taxon>
        <taxon>Pleosporomycetidae</taxon>
        <taxon>Pleosporales</taxon>
        <taxon>Pleosporales incertae sedis</taxon>
        <taxon>Aaosphaeria</taxon>
    </lineage>
</organism>
<evidence type="ECO:0000259" key="1">
    <source>
        <dbReference type="Pfam" id="PF06985"/>
    </source>
</evidence>
<proteinExistence type="predicted"/>
<evidence type="ECO:0000313" key="2">
    <source>
        <dbReference type="EMBL" id="KAF2015766.1"/>
    </source>
</evidence>
<protein>
    <recommendedName>
        <fullName evidence="1">Heterokaryon incompatibility domain-containing protein</fullName>
    </recommendedName>
</protein>
<name>A0A6A5XS91_9PLEO</name>
<dbReference type="Pfam" id="PF26639">
    <property type="entry name" value="Het-6_barrel"/>
    <property type="match status" value="1"/>
</dbReference>
<dbReference type="Proteomes" id="UP000799778">
    <property type="component" value="Unassembled WGS sequence"/>
</dbReference>
<dbReference type="GeneID" id="54285288"/>
<dbReference type="InterPro" id="IPR010730">
    <property type="entry name" value="HET"/>
</dbReference>
<sequence length="685" mass="78054">MPDAIAIEKWRAKGYEPLGRSSIRLLSIRPGFPTEPIECAFLTILDLEDAPEFDALSYVWGTQLSATPIICNGIEVPVTQNLADALVHLRKLPGWDANVQWPRDHPLHSTKNAWGGFAKNRNEYSGRETHAEELLVWVDALCINQEDFAERASQVAIMGRIYSQAYKVMIWLGKENKQSLQHQEVRAKTAVPQTKAPVESQSRFYFYLGMYGMMPICLSFIAQALRHMENGENKLAAMNPTEDSKHRNMAYGFPAPDAKEWDYLRDFFTNPWFERVWVAQEAVLANRATVLVGNWEIEWAAIGQAAVWFEAKGYGMPAVVRYQMPELKDYLPISKAASIWDLCSWPKHEIPLLKLIREFRTRQATNPVDKIYATFGLAAEMNNVSEKGFHELVRPDYTKALVDVYRDMAKFLIIEHGNLEVLSHAGGSTLKVDWPSWVPDWRHEKVTNEMVSSRHPNVYNADDNQPLSIGVSANPDALVLQGIEVDSVIAYGDRLMSYGFGYVTYQEEIDFIKAAWALFEHCSSIPSDPYKDQAIEEVFVNTLTAGLNNRHMPVSEDICFLPDAAHWFSKHSPNLLSTKLQINRRPKWSTVNSADSGRYHEAFVHACVDRRFFVSRSGLMGIGPETMREGDIVAVLFGGKVPYLLRPQGGRYRYIGECYVHRMMEGEAIEKWIQKGRKQDLFELF</sequence>
<reference evidence="2" key="1">
    <citation type="journal article" date="2020" name="Stud. Mycol.">
        <title>101 Dothideomycetes genomes: a test case for predicting lifestyles and emergence of pathogens.</title>
        <authorList>
            <person name="Haridas S."/>
            <person name="Albert R."/>
            <person name="Binder M."/>
            <person name="Bloem J."/>
            <person name="Labutti K."/>
            <person name="Salamov A."/>
            <person name="Andreopoulos B."/>
            <person name="Baker S."/>
            <person name="Barry K."/>
            <person name="Bills G."/>
            <person name="Bluhm B."/>
            <person name="Cannon C."/>
            <person name="Castanera R."/>
            <person name="Culley D."/>
            <person name="Daum C."/>
            <person name="Ezra D."/>
            <person name="Gonzalez J."/>
            <person name="Henrissat B."/>
            <person name="Kuo A."/>
            <person name="Liang C."/>
            <person name="Lipzen A."/>
            <person name="Lutzoni F."/>
            <person name="Magnuson J."/>
            <person name="Mondo S."/>
            <person name="Nolan M."/>
            <person name="Ohm R."/>
            <person name="Pangilinan J."/>
            <person name="Park H.-J."/>
            <person name="Ramirez L."/>
            <person name="Alfaro M."/>
            <person name="Sun H."/>
            <person name="Tritt A."/>
            <person name="Yoshinaga Y."/>
            <person name="Zwiers L.-H."/>
            <person name="Turgeon B."/>
            <person name="Goodwin S."/>
            <person name="Spatafora J."/>
            <person name="Crous P."/>
            <person name="Grigoriev I."/>
        </authorList>
    </citation>
    <scope>NUCLEOTIDE SEQUENCE</scope>
    <source>
        <strain evidence="2">CBS 175.79</strain>
    </source>
</reference>
<dbReference type="EMBL" id="ML978069">
    <property type="protein sequence ID" value="KAF2015766.1"/>
    <property type="molecule type" value="Genomic_DNA"/>
</dbReference>
<dbReference type="PANTHER" id="PTHR24148">
    <property type="entry name" value="ANKYRIN REPEAT DOMAIN-CONTAINING PROTEIN 39 HOMOLOG-RELATED"/>
    <property type="match status" value="1"/>
</dbReference>
<accession>A0A6A5XS91</accession>
<dbReference type="AlphaFoldDB" id="A0A6A5XS91"/>
<dbReference type="Pfam" id="PF06985">
    <property type="entry name" value="HET"/>
    <property type="match status" value="1"/>
</dbReference>
<dbReference type="PANTHER" id="PTHR24148:SF80">
    <property type="entry name" value="HETEROKARYON INCOMPATIBILITY DOMAIN-CONTAINING PROTEIN"/>
    <property type="match status" value="1"/>
</dbReference>
<keyword evidence="3" id="KW-1185">Reference proteome</keyword>